<dbReference type="InterPro" id="IPR045175">
    <property type="entry name" value="M28_fam"/>
</dbReference>
<name>A0A4R1KK78_9FLAO</name>
<dbReference type="PANTHER" id="PTHR12147:SF26">
    <property type="entry name" value="PEPTIDASE M28 DOMAIN-CONTAINING PROTEIN"/>
    <property type="match status" value="1"/>
</dbReference>
<evidence type="ECO:0000313" key="6">
    <source>
        <dbReference type="Proteomes" id="UP000295714"/>
    </source>
</evidence>
<evidence type="ECO:0000259" key="3">
    <source>
        <dbReference type="Pfam" id="PF04389"/>
    </source>
</evidence>
<evidence type="ECO:0000313" key="5">
    <source>
        <dbReference type="EMBL" id="TCK65186.1"/>
    </source>
</evidence>
<sequence>MKRFYITLFAVIFSALFANAQFVQDVVNAIRQDSLERKVAELSGETSSLINGTLATITTRIQSNNDLAAEYIKDHFEALSNININDQSFNAGAGIGRNIIATQIGTVTPNNIYLICAHYDSVAAFCADDNATGTSAVLEIARILSQYETENTIVYALWDQEENGLRGSNFYAEQASANGDNIVAVVNMDMMGYQNQTANDNNFDIDLRNIGTSVQIKDDLLALQPTYAPNLNPIVVNPGTPASDHKPFWDEGYGAVLVGESWETNDQTPFYHMSSDRLSTLDIPYFYEMVKLVAAYTATKADIVRVLSNDEFNRNTFRVFPNPVVSELYIESNLSETLELEFYNIEGKLVKKMNLNSDRSKLDVSSFSSGVYFVNIKSSLGDSTYKFVKQ</sequence>
<evidence type="ECO:0000256" key="2">
    <source>
        <dbReference type="SAM" id="SignalP"/>
    </source>
</evidence>
<accession>A0A4R1KK78</accession>
<dbReference type="Proteomes" id="UP000295714">
    <property type="component" value="Unassembled WGS sequence"/>
</dbReference>
<feature type="domain" description="Secretion system C-terminal sorting" evidence="4">
    <location>
        <begin position="319"/>
        <end position="387"/>
    </location>
</feature>
<dbReference type="GO" id="GO:0006508">
    <property type="term" value="P:proteolysis"/>
    <property type="evidence" value="ECO:0007669"/>
    <property type="project" value="InterPro"/>
</dbReference>
<dbReference type="Gene3D" id="3.40.630.10">
    <property type="entry name" value="Zn peptidases"/>
    <property type="match status" value="1"/>
</dbReference>
<dbReference type="AlphaFoldDB" id="A0A4R1KK78"/>
<keyword evidence="1 2" id="KW-0732">Signal</keyword>
<dbReference type="Pfam" id="PF04389">
    <property type="entry name" value="Peptidase_M28"/>
    <property type="match status" value="1"/>
</dbReference>
<evidence type="ECO:0000256" key="1">
    <source>
        <dbReference type="ARBA" id="ARBA00022729"/>
    </source>
</evidence>
<gene>
    <name evidence="5" type="ORF">DFQ05_2401</name>
</gene>
<dbReference type="Pfam" id="PF18962">
    <property type="entry name" value="Por_Secre_tail"/>
    <property type="match status" value="1"/>
</dbReference>
<dbReference type="InterPro" id="IPR007484">
    <property type="entry name" value="Peptidase_M28"/>
</dbReference>
<keyword evidence="6" id="KW-1185">Reference proteome</keyword>
<dbReference type="RefSeq" id="WP_132705615.1">
    <property type="nucleotide sequence ID" value="NZ_SMGI01000004.1"/>
</dbReference>
<dbReference type="SUPFAM" id="SSF53187">
    <property type="entry name" value="Zn-dependent exopeptidases"/>
    <property type="match status" value="1"/>
</dbReference>
<dbReference type="OrthoDB" id="1391570at2"/>
<feature type="chain" id="PRO_5020338706" evidence="2">
    <location>
        <begin position="21"/>
        <end position="390"/>
    </location>
</feature>
<comment type="caution">
    <text evidence="5">The sequence shown here is derived from an EMBL/GenBank/DDBJ whole genome shotgun (WGS) entry which is preliminary data.</text>
</comment>
<protein>
    <submittedName>
        <fullName evidence="5">Putative secreted protein (Por secretion system target)</fullName>
    </submittedName>
</protein>
<organism evidence="5 6">
    <name type="scientific">Winogradskyella wandonensis</name>
    <dbReference type="NCBI Taxonomy" id="1442586"/>
    <lineage>
        <taxon>Bacteria</taxon>
        <taxon>Pseudomonadati</taxon>
        <taxon>Bacteroidota</taxon>
        <taxon>Flavobacteriia</taxon>
        <taxon>Flavobacteriales</taxon>
        <taxon>Flavobacteriaceae</taxon>
        <taxon>Winogradskyella</taxon>
    </lineage>
</organism>
<evidence type="ECO:0000259" key="4">
    <source>
        <dbReference type="Pfam" id="PF18962"/>
    </source>
</evidence>
<dbReference type="NCBIfam" id="TIGR04183">
    <property type="entry name" value="Por_Secre_tail"/>
    <property type="match status" value="1"/>
</dbReference>
<dbReference type="PANTHER" id="PTHR12147">
    <property type="entry name" value="METALLOPEPTIDASE M28 FAMILY MEMBER"/>
    <property type="match status" value="1"/>
</dbReference>
<feature type="domain" description="Peptidase M28" evidence="3">
    <location>
        <begin position="98"/>
        <end position="296"/>
    </location>
</feature>
<feature type="signal peptide" evidence="2">
    <location>
        <begin position="1"/>
        <end position="20"/>
    </location>
</feature>
<dbReference type="GO" id="GO:0008235">
    <property type="term" value="F:metalloexopeptidase activity"/>
    <property type="evidence" value="ECO:0007669"/>
    <property type="project" value="InterPro"/>
</dbReference>
<dbReference type="EMBL" id="SMGI01000004">
    <property type="protein sequence ID" value="TCK65186.1"/>
    <property type="molecule type" value="Genomic_DNA"/>
</dbReference>
<proteinExistence type="predicted"/>
<reference evidence="5 6" key="1">
    <citation type="journal article" date="2015" name="Stand. Genomic Sci.">
        <title>Genomic Encyclopedia of Bacterial and Archaeal Type Strains, Phase III: the genomes of soil and plant-associated and newly described type strains.</title>
        <authorList>
            <person name="Whitman W.B."/>
            <person name="Woyke T."/>
            <person name="Klenk H.P."/>
            <person name="Zhou Y."/>
            <person name="Lilburn T.G."/>
            <person name="Beck B.J."/>
            <person name="De Vos P."/>
            <person name="Vandamme P."/>
            <person name="Eisen J.A."/>
            <person name="Garrity G."/>
            <person name="Hugenholtz P."/>
            <person name="Kyrpides N.C."/>
        </authorList>
    </citation>
    <scope>NUCLEOTIDE SEQUENCE [LARGE SCALE GENOMIC DNA]</scope>
    <source>
        <strain evidence="5 6">CECT 8445</strain>
    </source>
</reference>
<dbReference type="InterPro" id="IPR026444">
    <property type="entry name" value="Secre_tail"/>
</dbReference>